<proteinExistence type="inferred from homology"/>
<dbReference type="InterPro" id="IPR051906">
    <property type="entry name" value="TolC-like"/>
</dbReference>
<dbReference type="PANTHER" id="PTHR30026">
    <property type="entry name" value="OUTER MEMBRANE PROTEIN TOLC"/>
    <property type="match status" value="1"/>
</dbReference>
<dbReference type="EMBL" id="CAXAQS010000542">
    <property type="protein sequence ID" value="CAK9252023.1"/>
    <property type="molecule type" value="Genomic_DNA"/>
</dbReference>
<organism evidence="12 13">
    <name type="scientific">Sphagnum jensenii</name>
    <dbReference type="NCBI Taxonomy" id="128206"/>
    <lineage>
        <taxon>Eukaryota</taxon>
        <taxon>Viridiplantae</taxon>
        <taxon>Streptophyta</taxon>
        <taxon>Embryophyta</taxon>
        <taxon>Bryophyta</taxon>
        <taxon>Sphagnophytina</taxon>
        <taxon>Sphagnopsida</taxon>
        <taxon>Sphagnales</taxon>
        <taxon>Sphagnaceae</taxon>
        <taxon>Sphagnum</taxon>
    </lineage>
</organism>
<evidence type="ECO:0000256" key="5">
    <source>
        <dbReference type="ARBA" id="ARBA00022679"/>
    </source>
</evidence>
<comment type="similarity">
    <text evidence="10">Belongs to the class I-like SAM-binding methyltransferase superfamily. Cation-dependent O-methyltransferase family.</text>
</comment>
<keyword evidence="9" id="KW-0998">Cell outer membrane</keyword>
<evidence type="ECO:0000256" key="8">
    <source>
        <dbReference type="ARBA" id="ARBA00023136"/>
    </source>
</evidence>
<comment type="caution">
    <text evidence="12">The sequence shown here is derived from an EMBL/GenBank/DDBJ whole genome shotgun (WGS) entry which is preliminary data.</text>
</comment>
<keyword evidence="13" id="KW-1185">Reference proteome</keyword>
<evidence type="ECO:0000256" key="1">
    <source>
        <dbReference type="ARBA" id="ARBA00004442"/>
    </source>
</evidence>
<evidence type="ECO:0000256" key="11">
    <source>
        <dbReference type="SAM" id="MobiDB-lite"/>
    </source>
</evidence>
<name>A0ABP0VC51_9BRYO</name>
<dbReference type="PANTHER" id="PTHR30026:SF21">
    <property type="entry name" value="SLR1270 PROTEIN"/>
    <property type="match status" value="1"/>
</dbReference>
<evidence type="ECO:0000313" key="12">
    <source>
        <dbReference type="EMBL" id="CAK9252023.1"/>
    </source>
</evidence>
<dbReference type="InterPro" id="IPR003423">
    <property type="entry name" value="OMP_efflux"/>
</dbReference>
<gene>
    <name evidence="12" type="ORF">CSSPJE1EN1_LOCUS27401</name>
</gene>
<sequence>MSEKTWAAVEHYVMEMLHPHDEILEHALAKSRESELPEVNVSPAQGKMLMLLANSVGARTILEIGTLGGYSTIWLARALPADGKLVTLEFEAKHKEVAGKNLQEQARGELNPPSFKQLLNEAITVVTIRSFEAGKLSLFVVISGLIIESSTPPLLAQNQQNGTAAPPVGLPAAAQTQPNPVPSRNPFSPGVTAGANGGPNRIVNPASSLGRPLSPVTIPHPTQIPERQSANANNSTAVAPLARTDSTPRKLPTVDWDPATPPVLGQFQEPQLDKTHEQNSTIAIGQIRLNNALRSDQFKPIRLEISYDQSISLPEAIQYATDNNLAIKISKENLNYQHYVLLGTYANALPNFSTAYNLTGTNIFNEKVRSLAKVYTARVTYPVFQGGSVVQGILGQYYREKGWRQAYKASISDELLDVYQKYNTLLLNRILLQIRGKAVEVSEEQVRVDRSKEVQGTGTRYAVMQSEAQLSTDKQALLQQEVTMRQSAMALNFSMNSPMAINLVPIEGSISEEPLFENEASVDQLVSLALQNRPELREYEAYRVAAGRNIQVAAAPLYPQASLFQQYSYTDTATKSYGSSASSSSTDTSGAGVFGGAFSTYQQGLAIVWSLSNMGMTSVANIYAAASLNRQARIQANQELQTVIQQVRSDYLNWRAAREQIDNAAHGVRASLEELRMAKLRLNTDVGTNLEVIQGQRDYINSITQQAQAIVNSNMAQAQLLHDTGLISTATLLHGFKGSIENSAKN</sequence>
<evidence type="ECO:0000256" key="3">
    <source>
        <dbReference type="ARBA" id="ARBA00022452"/>
    </source>
</evidence>
<keyword evidence="2" id="KW-0813">Transport</keyword>
<evidence type="ECO:0000256" key="4">
    <source>
        <dbReference type="ARBA" id="ARBA00022603"/>
    </source>
</evidence>
<reference evidence="12" key="1">
    <citation type="submission" date="2024-02" db="EMBL/GenBank/DDBJ databases">
        <authorList>
            <consortium name="ELIXIR-Norway"/>
            <consortium name="Elixir Norway"/>
        </authorList>
    </citation>
    <scope>NUCLEOTIDE SEQUENCE</scope>
</reference>
<dbReference type="InterPro" id="IPR002935">
    <property type="entry name" value="SAM_O-MeTrfase"/>
</dbReference>
<dbReference type="Gene3D" id="3.40.50.150">
    <property type="entry name" value="Vaccinia Virus protein VP39"/>
    <property type="match status" value="1"/>
</dbReference>
<feature type="region of interest" description="Disordered" evidence="11">
    <location>
        <begin position="157"/>
        <end position="197"/>
    </location>
</feature>
<keyword evidence="4" id="KW-0489">Methyltransferase</keyword>
<dbReference type="Proteomes" id="UP001497444">
    <property type="component" value="Unassembled WGS sequence"/>
</dbReference>
<dbReference type="Pfam" id="PF02321">
    <property type="entry name" value="OEP"/>
    <property type="match status" value="1"/>
</dbReference>
<keyword evidence="8" id="KW-0472">Membrane</keyword>
<evidence type="ECO:0000256" key="2">
    <source>
        <dbReference type="ARBA" id="ARBA00022448"/>
    </source>
</evidence>
<dbReference type="SUPFAM" id="SSF53335">
    <property type="entry name" value="S-adenosyl-L-methionine-dependent methyltransferases"/>
    <property type="match status" value="1"/>
</dbReference>
<keyword evidence="6" id="KW-0949">S-adenosyl-L-methionine</keyword>
<keyword evidence="7" id="KW-0812">Transmembrane</keyword>
<keyword evidence="5" id="KW-0808">Transferase</keyword>
<protein>
    <recommendedName>
        <fullName evidence="14">O-methyltransferase</fullName>
    </recommendedName>
</protein>
<accession>A0ABP0VC51</accession>
<keyword evidence="3" id="KW-1134">Transmembrane beta strand</keyword>
<evidence type="ECO:0000256" key="7">
    <source>
        <dbReference type="ARBA" id="ARBA00022692"/>
    </source>
</evidence>
<evidence type="ECO:0000256" key="10">
    <source>
        <dbReference type="ARBA" id="ARBA00023453"/>
    </source>
</evidence>
<dbReference type="Pfam" id="PF01596">
    <property type="entry name" value="Methyltransf_3"/>
    <property type="match status" value="1"/>
</dbReference>
<evidence type="ECO:0000256" key="6">
    <source>
        <dbReference type="ARBA" id="ARBA00022691"/>
    </source>
</evidence>
<dbReference type="InterPro" id="IPR029063">
    <property type="entry name" value="SAM-dependent_MTases_sf"/>
</dbReference>
<evidence type="ECO:0000313" key="13">
    <source>
        <dbReference type="Proteomes" id="UP001497444"/>
    </source>
</evidence>
<evidence type="ECO:0008006" key="14">
    <source>
        <dbReference type="Google" id="ProtNLM"/>
    </source>
</evidence>
<comment type="subcellular location">
    <subcellularLocation>
        <location evidence="1">Cell outer membrane</location>
    </subcellularLocation>
</comment>
<evidence type="ECO:0000256" key="9">
    <source>
        <dbReference type="ARBA" id="ARBA00023237"/>
    </source>
</evidence>
<dbReference type="SUPFAM" id="SSF56954">
    <property type="entry name" value="Outer membrane efflux proteins (OEP)"/>
    <property type="match status" value="1"/>
</dbReference>
<dbReference type="Gene3D" id="1.20.1600.10">
    <property type="entry name" value="Outer membrane efflux proteins (OEP)"/>
    <property type="match status" value="1"/>
</dbReference>